<evidence type="ECO:0000313" key="2">
    <source>
        <dbReference type="Proteomes" id="UP000606786"/>
    </source>
</evidence>
<dbReference type="Proteomes" id="UP000606786">
    <property type="component" value="Unassembled WGS sequence"/>
</dbReference>
<protein>
    <submittedName>
        <fullName evidence="1">(Mediterranean fruit fly) hypothetical protein</fullName>
    </submittedName>
</protein>
<sequence>MAHSLLHQASTVNCQTSSGKKQAAATQLQRVAATLSGNNNLRAYQISVPVPIKHQPPASPISRQQAGSSQATTNVISNVSATAMAVACKAFSCKCANARAQLTGLVSVDVRRHFGQQLSSRALKHRA</sequence>
<reference evidence="1" key="1">
    <citation type="submission" date="2020-11" db="EMBL/GenBank/DDBJ databases">
        <authorList>
            <person name="Whitehead M."/>
        </authorList>
    </citation>
    <scope>NUCLEOTIDE SEQUENCE</scope>
    <source>
        <strain evidence="1">EGII</strain>
    </source>
</reference>
<dbReference type="EMBL" id="CAJHJT010000012">
    <property type="protein sequence ID" value="CAD6996627.1"/>
    <property type="molecule type" value="Genomic_DNA"/>
</dbReference>
<name>A0A811UFG7_CERCA</name>
<proteinExistence type="predicted"/>
<evidence type="ECO:0000313" key="1">
    <source>
        <dbReference type="EMBL" id="CAD6996627.1"/>
    </source>
</evidence>
<gene>
    <name evidence="1" type="ORF">CCAP1982_LOCUS5309</name>
</gene>
<comment type="caution">
    <text evidence="1">The sequence shown here is derived from an EMBL/GenBank/DDBJ whole genome shotgun (WGS) entry which is preliminary data.</text>
</comment>
<accession>A0A811UFG7</accession>
<organism evidence="1 2">
    <name type="scientific">Ceratitis capitata</name>
    <name type="common">Mediterranean fruit fly</name>
    <name type="synonym">Tephritis capitata</name>
    <dbReference type="NCBI Taxonomy" id="7213"/>
    <lineage>
        <taxon>Eukaryota</taxon>
        <taxon>Metazoa</taxon>
        <taxon>Ecdysozoa</taxon>
        <taxon>Arthropoda</taxon>
        <taxon>Hexapoda</taxon>
        <taxon>Insecta</taxon>
        <taxon>Pterygota</taxon>
        <taxon>Neoptera</taxon>
        <taxon>Endopterygota</taxon>
        <taxon>Diptera</taxon>
        <taxon>Brachycera</taxon>
        <taxon>Muscomorpha</taxon>
        <taxon>Tephritoidea</taxon>
        <taxon>Tephritidae</taxon>
        <taxon>Ceratitis</taxon>
        <taxon>Ceratitis</taxon>
    </lineage>
</organism>
<dbReference type="AlphaFoldDB" id="A0A811UFG7"/>
<keyword evidence="2" id="KW-1185">Reference proteome</keyword>